<dbReference type="Proteomes" id="UP000664859">
    <property type="component" value="Unassembled WGS sequence"/>
</dbReference>
<dbReference type="OrthoDB" id="43334at2759"/>
<evidence type="ECO:0000256" key="1">
    <source>
        <dbReference type="ARBA" id="ARBA00011073"/>
    </source>
</evidence>
<evidence type="ECO:0000256" key="7">
    <source>
        <dbReference type="PROSITE-ProRule" id="PRU01240"/>
    </source>
</evidence>
<keyword evidence="3 7" id="KW-0378">Hydrolase</keyword>
<dbReference type="EC" id="3.4.21.62" evidence="6"/>
<keyword evidence="2 7" id="KW-0645">Protease</keyword>
<dbReference type="InterPro" id="IPR050131">
    <property type="entry name" value="Peptidase_S8_subtilisin-like"/>
</dbReference>
<evidence type="ECO:0000313" key="10">
    <source>
        <dbReference type="EMBL" id="KAG5175534.1"/>
    </source>
</evidence>
<dbReference type="GO" id="GO:0006508">
    <property type="term" value="P:proteolysis"/>
    <property type="evidence" value="ECO:0007669"/>
    <property type="project" value="UniProtKB-KW"/>
</dbReference>
<dbReference type="SUPFAM" id="SSF52743">
    <property type="entry name" value="Subtilisin-like"/>
    <property type="match status" value="1"/>
</dbReference>
<evidence type="ECO:0000256" key="5">
    <source>
        <dbReference type="ARBA" id="ARBA00023529"/>
    </source>
</evidence>
<reference evidence="10" key="1">
    <citation type="submission" date="2021-02" db="EMBL/GenBank/DDBJ databases">
        <title>First Annotated Genome of the Yellow-green Alga Tribonema minus.</title>
        <authorList>
            <person name="Mahan K.M."/>
        </authorList>
    </citation>
    <scope>NUCLEOTIDE SEQUENCE</scope>
    <source>
        <strain evidence="10">UTEX B ZZ1240</strain>
    </source>
</reference>
<feature type="active site" description="Charge relay system" evidence="7">
    <location>
        <position position="835"/>
    </location>
</feature>
<keyword evidence="4 7" id="KW-0720">Serine protease</keyword>
<evidence type="ECO:0000256" key="2">
    <source>
        <dbReference type="ARBA" id="ARBA00022670"/>
    </source>
</evidence>
<evidence type="ECO:0000256" key="3">
    <source>
        <dbReference type="ARBA" id="ARBA00022801"/>
    </source>
</evidence>
<dbReference type="InterPro" id="IPR023828">
    <property type="entry name" value="Peptidase_S8_Ser-AS"/>
</dbReference>
<dbReference type="PROSITE" id="PS51892">
    <property type="entry name" value="SUBTILASE"/>
    <property type="match status" value="1"/>
</dbReference>
<dbReference type="InterPro" id="IPR036852">
    <property type="entry name" value="Peptidase_S8/S53_dom_sf"/>
</dbReference>
<sequence>MARAAAVARVNTDPAWDAVEVAVAGADCCWGGLLRAVAHLRSLPPLSLLSVAGSLAPAADAPLCTCANASAPVRARAVQGLIASLIWRYSMRHPSRRRPSFTQLGQMLVDMEPPPPLLDAARPVLDMLGDVASTHLNIKYAGAFERAALLLPHAFECTRKGNLQGVQFVHIAGALADDDYPDDEEDDADGTQHSLVAAAAAANAPATAAMQARLHSAETRLLPASATANTAAGVPGGANNHAAAAISSAGPPAVVGASEGAFFDRAAVAAVVARARARIHANGASTPTTGTGAAESDAVAARSTATDASAAHATTAAAAARPATATAAVTPSAMVANTAAAATSTDALMQSSSVPAAAAASAVPASAAAAAGAAPAMPASAAAAAAAKTKSTRKKEKRAKHAAEQAERAAMVAAYDRPPPAVPLSAPGVAPRSAVDAAPAALARVATSAAVGGCAAAADGLSAAPSAVNGAGGGGAAVPVLEQRDLITDSDAAFVGAKGVARHHGEVRKLSVSQEPNFRSLQWGRTAIDAGRAFKAGVRGGGKRPARVAILDTGFWLDHPSIKHYNKTLSFNFVPGETLNFNLKLDPSGSDFSHGTHTSSLMGGADLGGSGTLGVAPEAELILLKVLSERGFGDDWGIISAIKYAADNGVDILSLSLGGVLDRRGVKIDDPTTYYDDRYTAEDAAAIIEVYSSITKYAAERDATLIVAAGNDAAKMDADKPYLYRIFADVPRVIAVSATGPTFFGRNRKTDLDKFAYYSNSGSQVDFAAPGGSFRVANTDLNATCTVRVDDSFTLQKFPCRRFDYVFSACCSKRAIYTQTYYGFESRYAWAAGTSMATPHVAGVAALIVAKHGKRTSPAQLLEYLKQCSDDIGAKGKDDYFGFGRISAGKVVDLKF</sequence>
<dbReference type="AlphaFoldDB" id="A0A835YQX2"/>
<dbReference type="InterPro" id="IPR015500">
    <property type="entry name" value="Peptidase_S8_subtilisin-rel"/>
</dbReference>
<organism evidence="10 11">
    <name type="scientific">Tribonema minus</name>
    <dbReference type="NCBI Taxonomy" id="303371"/>
    <lineage>
        <taxon>Eukaryota</taxon>
        <taxon>Sar</taxon>
        <taxon>Stramenopiles</taxon>
        <taxon>Ochrophyta</taxon>
        <taxon>PX clade</taxon>
        <taxon>Xanthophyceae</taxon>
        <taxon>Tribonematales</taxon>
        <taxon>Tribonemataceae</taxon>
        <taxon>Tribonema</taxon>
    </lineage>
</organism>
<name>A0A835YQX2_9STRA</name>
<dbReference type="PROSITE" id="PS00138">
    <property type="entry name" value="SUBTILASE_SER"/>
    <property type="match status" value="1"/>
</dbReference>
<comment type="caution">
    <text evidence="10">The sequence shown here is derived from an EMBL/GenBank/DDBJ whole genome shotgun (WGS) entry which is preliminary data.</text>
</comment>
<dbReference type="PANTHER" id="PTHR43806:SF11">
    <property type="entry name" value="CEREVISIN-RELATED"/>
    <property type="match status" value="1"/>
</dbReference>
<gene>
    <name evidence="10" type="ORF">JKP88DRAFT_250095</name>
</gene>
<dbReference type="GO" id="GO:0004252">
    <property type="term" value="F:serine-type endopeptidase activity"/>
    <property type="evidence" value="ECO:0007669"/>
    <property type="project" value="UniProtKB-UniRule"/>
</dbReference>
<comment type="catalytic activity">
    <reaction evidence="5">
        <text>Hydrolysis of proteins with broad specificity for peptide bonds, and a preference for a large uncharged residue in P1. Hydrolyzes peptide amides.</text>
        <dbReference type="EC" id="3.4.21.62"/>
    </reaction>
</comment>
<dbReference type="PROSITE" id="PS00136">
    <property type="entry name" value="SUBTILASE_ASP"/>
    <property type="match status" value="1"/>
</dbReference>
<proteinExistence type="inferred from homology"/>
<comment type="similarity">
    <text evidence="1 7 8">Belongs to the peptidase S8 family.</text>
</comment>
<dbReference type="PANTHER" id="PTHR43806">
    <property type="entry name" value="PEPTIDASE S8"/>
    <property type="match status" value="1"/>
</dbReference>
<dbReference type="InterPro" id="IPR023827">
    <property type="entry name" value="Peptidase_S8_Asp-AS"/>
</dbReference>
<feature type="active site" description="Charge relay system" evidence="7">
    <location>
        <position position="594"/>
    </location>
</feature>
<dbReference type="Gene3D" id="3.40.50.200">
    <property type="entry name" value="Peptidase S8/S53 domain"/>
    <property type="match status" value="1"/>
</dbReference>
<feature type="domain" description="Peptidase S8/S53" evidence="9">
    <location>
        <begin position="547"/>
        <end position="884"/>
    </location>
</feature>
<dbReference type="EMBL" id="JAFCMP010000548">
    <property type="protein sequence ID" value="KAG5175534.1"/>
    <property type="molecule type" value="Genomic_DNA"/>
</dbReference>
<keyword evidence="11" id="KW-1185">Reference proteome</keyword>
<dbReference type="InterPro" id="IPR000209">
    <property type="entry name" value="Peptidase_S8/S53_dom"/>
</dbReference>
<feature type="active site" description="Charge relay system" evidence="7">
    <location>
        <position position="552"/>
    </location>
</feature>
<protein>
    <recommendedName>
        <fullName evidence="6">subtilisin</fullName>
        <ecNumber evidence="6">3.4.21.62</ecNumber>
    </recommendedName>
</protein>
<evidence type="ECO:0000256" key="6">
    <source>
        <dbReference type="ARBA" id="ARBA00023619"/>
    </source>
</evidence>
<evidence type="ECO:0000259" key="9">
    <source>
        <dbReference type="Pfam" id="PF00082"/>
    </source>
</evidence>
<accession>A0A835YQX2</accession>
<dbReference type="Pfam" id="PF00082">
    <property type="entry name" value="Peptidase_S8"/>
    <property type="match status" value="1"/>
</dbReference>
<evidence type="ECO:0000313" key="11">
    <source>
        <dbReference type="Proteomes" id="UP000664859"/>
    </source>
</evidence>
<evidence type="ECO:0000256" key="8">
    <source>
        <dbReference type="RuleBase" id="RU003355"/>
    </source>
</evidence>
<dbReference type="PRINTS" id="PR00723">
    <property type="entry name" value="SUBTILISIN"/>
</dbReference>
<evidence type="ECO:0000256" key="4">
    <source>
        <dbReference type="ARBA" id="ARBA00022825"/>
    </source>
</evidence>